<keyword evidence="3 10" id="KW-0507">mRNA processing</keyword>
<evidence type="ECO:0000256" key="5">
    <source>
        <dbReference type="ARBA" id="ARBA00022884"/>
    </source>
</evidence>
<evidence type="ECO:0000256" key="3">
    <source>
        <dbReference type="ARBA" id="ARBA00022664"/>
    </source>
</evidence>
<dbReference type="PANTHER" id="PTHR15588:SF9">
    <property type="entry name" value="U6 SNRNA-ASSOCIATED SM-LIKE PROTEIN LSM8"/>
    <property type="match status" value="1"/>
</dbReference>
<accession>A0A507R0U7</accession>
<dbReference type="InterPro" id="IPR010920">
    <property type="entry name" value="LSM_dom_sf"/>
</dbReference>
<keyword evidence="5 10" id="KW-0694">RNA-binding</keyword>
<evidence type="ECO:0000256" key="11">
    <source>
        <dbReference type="SAM" id="MobiDB-lite"/>
    </source>
</evidence>
<dbReference type="AlphaFoldDB" id="A0A507R0U7"/>
<comment type="subunit">
    <text evidence="9">Component of the heptameric LSM1-LSM7 complex, which consists of LSM1, LSM2, LSM3, LSM4, LSM5, LSM6 and LSM7. Component of the heptameric LSM2-LSM8 complex, which consists of LSM2, LSM3, LSM4, LSM5, LSM6, LSM7 and LSM8. The LSm subunits form a seven-membered ring structure with a doughnut shape.</text>
</comment>
<keyword evidence="8 10" id="KW-0687">Ribonucleoprotein</keyword>
<evidence type="ECO:0000256" key="9">
    <source>
        <dbReference type="ARBA" id="ARBA00025892"/>
    </source>
</evidence>
<dbReference type="SMART" id="SM00651">
    <property type="entry name" value="Sm"/>
    <property type="match status" value="1"/>
</dbReference>
<dbReference type="InterPro" id="IPR047575">
    <property type="entry name" value="Sm"/>
</dbReference>
<reference evidence="13 14" key="1">
    <citation type="submission" date="2019-06" db="EMBL/GenBank/DDBJ databases">
        <title>Wine fermentation using esterase from Monascus purpureus.</title>
        <authorList>
            <person name="Geng C."/>
            <person name="Zhang Y."/>
        </authorList>
    </citation>
    <scope>NUCLEOTIDE SEQUENCE [LARGE SCALE GENOMIC DNA]</scope>
    <source>
        <strain evidence="13">HQ1</strain>
    </source>
</reference>
<dbReference type="GO" id="GO:0071011">
    <property type="term" value="C:precatalytic spliceosome"/>
    <property type="evidence" value="ECO:0007669"/>
    <property type="project" value="TreeGrafter"/>
</dbReference>
<dbReference type="InterPro" id="IPR044642">
    <property type="entry name" value="PTHR15588"/>
</dbReference>
<comment type="similarity">
    <text evidence="2 10">Belongs to the snRNP Sm proteins family.</text>
</comment>
<dbReference type="GO" id="GO:0005688">
    <property type="term" value="C:U6 snRNP"/>
    <property type="evidence" value="ECO:0007669"/>
    <property type="project" value="UniProtKB-UniRule"/>
</dbReference>
<keyword evidence="4 10" id="KW-0747">Spliceosome</keyword>
<evidence type="ECO:0000256" key="2">
    <source>
        <dbReference type="ARBA" id="ARBA00006850"/>
    </source>
</evidence>
<evidence type="ECO:0000256" key="6">
    <source>
        <dbReference type="ARBA" id="ARBA00023187"/>
    </source>
</evidence>
<evidence type="ECO:0000256" key="1">
    <source>
        <dbReference type="ARBA" id="ARBA00004123"/>
    </source>
</evidence>
<dbReference type="Proteomes" id="UP000319663">
    <property type="component" value="Unassembled WGS sequence"/>
</dbReference>
<evidence type="ECO:0000256" key="8">
    <source>
        <dbReference type="ARBA" id="ARBA00023274"/>
    </source>
</evidence>
<gene>
    <name evidence="10" type="primary">LSM8</name>
    <name evidence="13" type="ORF">MPDQ_001749</name>
</gene>
<evidence type="ECO:0000256" key="7">
    <source>
        <dbReference type="ARBA" id="ARBA00023242"/>
    </source>
</evidence>
<protein>
    <recommendedName>
        <fullName evidence="10">LSM2-LSM8 complex subunit LSM8</fullName>
    </recommendedName>
</protein>
<dbReference type="InterPro" id="IPR001163">
    <property type="entry name" value="Sm_dom_euk/arc"/>
</dbReference>
<proteinExistence type="inferred from homology"/>
<evidence type="ECO:0000259" key="12">
    <source>
        <dbReference type="PROSITE" id="PS52002"/>
    </source>
</evidence>
<evidence type="ECO:0000256" key="4">
    <source>
        <dbReference type="ARBA" id="ARBA00022728"/>
    </source>
</evidence>
<organism evidence="13 14">
    <name type="scientific">Monascus purpureus</name>
    <name type="common">Red mold</name>
    <name type="synonym">Monascus anka</name>
    <dbReference type="NCBI Taxonomy" id="5098"/>
    <lineage>
        <taxon>Eukaryota</taxon>
        <taxon>Fungi</taxon>
        <taxon>Dikarya</taxon>
        <taxon>Ascomycota</taxon>
        <taxon>Pezizomycotina</taxon>
        <taxon>Eurotiomycetes</taxon>
        <taxon>Eurotiomycetidae</taxon>
        <taxon>Eurotiales</taxon>
        <taxon>Aspergillaceae</taxon>
        <taxon>Monascus</taxon>
    </lineage>
</organism>
<dbReference type="InterPro" id="IPR034103">
    <property type="entry name" value="Lsm8"/>
</dbReference>
<evidence type="ECO:0000313" key="14">
    <source>
        <dbReference type="Proteomes" id="UP000319663"/>
    </source>
</evidence>
<comment type="subcellular location">
    <subcellularLocation>
        <location evidence="1 10">Nucleus</location>
    </subcellularLocation>
</comment>
<keyword evidence="6 10" id="KW-0508">mRNA splicing</keyword>
<feature type="domain" description="Sm" evidence="12">
    <location>
        <begin position="41"/>
        <end position="120"/>
    </location>
</feature>
<dbReference type="SUPFAM" id="SSF50182">
    <property type="entry name" value="Sm-like ribonucleoproteins"/>
    <property type="match status" value="1"/>
</dbReference>
<comment type="caution">
    <text evidence="13">The sequence shown here is derived from an EMBL/GenBank/DDBJ whole genome shotgun (WGS) entry which is preliminary data.</text>
</comment>
<dbReference type="EMBL" id="VIFY01000015">
    <property type="protein sequence ID" value="TQB75785.1"/>
    <property type="molecule type" value="Genomic_DNA"/>
</dbReference>
<comment type="subunit">
    <text evidence="10">LSm subunits form a heteromer with a doughnut shape.</text>
</comment>
<dbReference type="GO" id="GO:0000398">
    <property type="term" value="P:mRNA splicing, via spliceosome"/>
    <property type="evidence" value="ECO:0007669"/>
    <property type="project" value="UniProtKB-UniRule"/>
</dbReference>
<evidence type="ECO:0000313" key="13">
    <source>
        <dbReference type="EMBL" id="TQB75785.1"/>
    </source>
</evidence>
<keyword evidence="14" id="KW-1185">Reference proteome</keyword>
<sequence length="141" mass="15534">MESPKSQQPMGKDDTEFGIAEDRLAETSVGTMEEDTIMTTDANFLTLLTVLEKVLILTVDGRTLLGTLLSTDQLTNLVLTNTIERIIRTPDDPEPSSEIEHGLYLIRGDNVVVCGEVDEAIDNDIDWTKVKGEVVRGTKNV</sequence>
<dbReference type="GO" id="GO:0046540">
    <property type="term" value="C:U4/U6 x U5 tri-snRNP complex"/>
    <property type="evidence" value="ECO:0007669"/>
    <property type="project" value="UniProtKB-UniRule"/>
</dbReference>
<dbReference type="Gene3D" id="2.30.30.100">
    <property type="match status" value="1"/>
</dbReference>
<keyword evidence="7 10" id="KW-0539">Nucleus</keyword>
<comment type="function">
    <text evidence="10">Plays role in pre-mRNA splicing as component of the U4/U6-U5 tri-snRNP complex that is involved in spliceosome assembly, and as component of the precatalytic spliceosome (spliceosome B complex). The heptameric LSM2-8 complex binds specifically to the 3'-terminal U-tract of U6 snRNA.</text>
</comment>
<dbReference type="Pfam" id="PF01423">
    <property type="entry name" value="LSM"/>
    <property type="match status" value="1"/>
</dbReference>
<name>A0A507R0U7_MONPU</name>
<dbReference type="GO" id="GO:0003729">
    <property type="term" value="F:mRNA binding"/>
    <property type="evidence" value="ECO:0007669"/>
    <property type="project" value="TreeGrafter"/>
</dbReference>
<evidence type="ECO:0000256" key="10">
    <source>
        <dbReference type="RuleBase" id="RU365048"/>
    </source>
</evidence>
<dbReference type="PROSITE" id="PS52002">
    <property type="entry name" value="SM"/>
    <property type="match status" value="1"/>
</dbReference>
<feature type="region of interest" description="Disordered" evidence="11">
    <location>
        <begin position="1"/>
        <end position="20"/>
    </location>
</feature>
<dbReference type="CDD" id="cd01727">
    <property type="entry name" value="LSm8"/>
    <property type="match status" value="1"/>
</dbReference>
<dbReference type="PANTHER" id="PTHR15588">
    <property type="entry name" value="LSM1"/>
    <property type="match status" value="1"/>
</dbReference>
<dbReference type="STRING" id="5098.A0A507R0U7"/>
<feature type="compositionally biased region" description="Basic and acidic residues" evidence="11">
    <location>
        <begin position="11"/>
        <end position="20"/>
    </location>
</feature>
<dbReference type="FunFam" id="2.30.30.100:FF:000027">
    <property type="entry name" value="U6 snRNA-associated Sm-like protein LSm8"/>
    <property type="match status" value="1"/>
</dbReference>